<dbReference type="AlphaFoldDB" id="A0A0G2DV30"/>
<feature type="short sequence motif" description="Q motif" evidence="9">
    <location>
        <begin position="174"/>
        <end position="202"/>
    </location>
</feature>
<evidence type="ECO:0000256" key="3">
    <source>
        <dbReference type="ARBA" id="ARBA00022741"/>
    </source>
</evidence>
<comment type="subcellular location">
    <subcellularLocation>
        <location evidence="1">Nucleus</location>
        <location evidence="1">Nucleolus</location>
    </subcellularLocation>
</comment>
<dbReference type="PROSITE" id="PS51194">
    <property type="entry name" value="HELICASE_CTER"/>
    <property type="match status" value="1"/>
</dbReference>
<dbReference type="Proteomes" id="UP000053317">
    <property type="component" value="Unassembled WGS sequence"/>
</dbReference>
<dbReference type="SUPFAM" id="SSF52540">
    <property type="entry name" value="P-loop containing nucleoside triphosphate hydrolases"/>
    <property type="match status" value="1"/>
</dbReference>
<organism evidence="16 17">
    <name type="scientific">Phaeomoniella chlamydospora</name>
    <name type="common">Phaeoacremonium chlamydosporum</name>
    <dbReference type="NCBI Taxonomy" id="158046"/>
    <lineage>
        <taxon>Eukaryota</taxon>
        <taxon>Fungi</taxon>
        <taxon>Dikarya</taxon>
        <taxon>Ascomycota</taxon>
        <taxon>Pezizomycotina</taxon>
        <taxon>Eurotiomycetes</taxon>
        <taxon>Chaetothyriomycetidae</taxon>
        <taxon>Phaeomoniellales</taxon>
        <taxon>Phaeomoniellaceae</taxon>
        <taxon>Phaeomoniella</taxon>
    </lineage>
</organism>
<evidence type="ECO:0000256" key="11">
    <source>
        <dbReference type="RuleBase" id="RU365068"/>
    </source>
</evidence>
<dbReference type="Gene3D" id="3.40.50.300">
    <property type="entry name" value="P-loop containing nucleotide triphosphate hydrolases"/>
    <property type="match status" value="2"/>
</dbReference>
<dbReference type="GO" id="GO:0003723">
    <property type="term" value="F:RNA binding"/>
    <property type="evidence" value="ECO:0007669"/>
    <property type="project" value="UniProtKB-UniRule"/>
</dbReference>
<evidence type="ECO:0000259" key="14">
    <source>
        <dbReference type="PROSITE" id="PS51194"/>
    </source>
</evidence>
<feature type="domain" description="DEAD-box RNA helicase Q" evidence="15">
    <location>
        <begin position="174"/>
        <end position="202"/>
    </location>
</feature>
<dbReference type="PROSITE" id="PS51195">
    <property type="entry name" value="Q_MOTIF"/>
    <property type="match status" value="1"/>
</dbReference>
<evidence type="ECO:0000256" key="7">
    <source>
        <dbReference type="ARBA" id="ARBA00022884"/>
    </source>
</evidence>
<reference evidence="16 17" key="2">
    <citation type="submission" date="2015-05" db="EMBL/GenBank/DDBJ databases">
        <authorList>
            <person name="Morales-Cruz A."/>
            <person name="Amrine K.C."/>
            <person name="Cantu D."/>
        </authorList>
    </citation>
    <scope>NUCLEOTIDE SEQUENCE [LARGE SCALE GENOMIC DNA]</scope>
    <source>
        <strain evidence="16">UCRPC4</strain>
    </source>
</reference>
<feature type="region of interest" description="Disordered" evidence="12">
    <location>
        <begin position="66"/>
        <end position="159"/>
    </location>
</feature>
<dbReference type="OrthoDB" id="4310724at2759"/>
<evidence type="ECO:0000256" key="10">
    <source>
        <dbReference type="RuleBase" id="RU000492"/>
    </source>
</evidence>
<feature type="region of interest" description="Disordered" evidence="12">
    <location>
        <begin position="1"/>
        <end position="28"/>
    </location>
</feature>
<dbReference type="EC" id="3.6.4.13" evidence="11"/>
<evidence type="ECO:0000256" key="8">
    <source>
        <dbReference type="ARBA" id="ARBA00047984"/>
    </source>
</evidence>
<comment type="similarity">
    <text evidence="10">Belongs to the DEAD box helicase family.</text>
</comment>
<dbReference type="SMART" id="SM00487">
    <property type="entry name" value="DEXDc"/>
    <property type="match status" value="1"/>
</dbReference>
<evidence type="ECO:0000256" key="5">
    <source>
        <dbReference type="ARBA" id="ARBA00022806"/>
    </source>
</evidence>
<comment type="function">
    <text evidence="11">RNA helicase.</text>
</comment>
<proteinExistence type="inferred from homology"/>
<keyword evidence="2" id="KW-0698">rRNA processing</keyword>
<feature type="domain" description="Helicase ATP-binding" evidence="13">
    <location>
        <begin position="205"/>
        <end position="398"/>
    </location>
</feature>
<dbReference type="InterPro" id="IPR014001">
    <property type="entry name" value="Helicase_ATP-bd"/>
</dbReference>
<accession>A0A0G2DV30</accession>
<evidence type="ECO:0000256" key="6">
    <source>
        <dbReference type="ARBA" id="ARBA00022840"/>
    </source>
</evidence>
<keyword evidence="5 10" id="KW-0347">Helicase</keyword>
<dbReference type="CDD" id="cd17946">
    <property type="entry name" value="DEADc_DDX24"/>
    <property type="match status" value="1"/>
</dbReference>
<keyword evidence="17" id="KW-1185">Reference proteome</keyword>
<dbReference type="InterPro" id="IPR027417">
    <property type="entry name" value="P-loop_NTPase"/>
</dbReference>
<protein>
    <recommendedName>
        <fullName evidence="11">ATP-dependent RNA helicase</fullName>
        <ecNumber evidence="11">3.6.4.13</ecNumber>
    </recommendedName>
</protein>
<evidence type="ECO:0000256" key="1">
    <source>
        <dbReference type="ARBA" id="ARBA00004604"/>
    </source>
</evidence>
<dbReference type="SMART" id="SM00490">
    <property type="entry name" value="HELICc"/>
    <property type="match status" value="1"/>
</dbReference>
<feature type="compositionally biased region" description="Low complexity" evidence="12">
    <location>
        <begin position="81"/>
        <end position="97"/>
    </location>
</feature>
<dbReference type="GO" id="GO:0003724">
    <property type="term" value="F:RNA helicase activity"/>
    <property type="evidence" value="ECO:0007669"/>
    <property type="project" value="UniProtKB-EC"/>
</dbReference>
<feature type="compositionally biased region" description="Basic residues" evidence="12">
    <location>
        <begin position="1"/>
        <end position="20"/>
    </location>
</feature>
<gene>
    <name evidence="16" type="ORF">UCRPC4_g06863</name>
</gene>
<dbReference type="GO" id="GO:0005730">
    <property type="term" value="C:nucleolus"/>
    <property type="evidence" value="ECO:0007669"/>
    <property type="project" value="UniProtKB-SubCell"/>
</dbReference>
<keyword evidence="4 10" id="KW-0378">Hydrolase</keyword>
<dbReference type="GO" id="GO:0016787">
    <property type="term" value="F:hydrolase activity"/>
    <property type="evidence" value="ECO:0007669"/>
    <property type="project" value="UniProtKB-KW"/>
</dbReference>
<feature type="domain" description="Helicase C-terminal" evidence="14">
    <location>
        <begin position="445"/>
        <end position="592"/>
    </location>
</feature>
<evidence type="ECO:0000256" key="4">
    <source>
        <dbReference type="ARBA" id="ARBA00022801"/>
    </source>
</evidence>
<reference evidence="16 17" key="1">
    <citation type="submission" date="2015-05" db="EMBL/GenBank/DDBJ databases">
        <title>Distinctive expansion of gene families associated with plant cell wall degradation and secondary metabolism in the genomes of grapevine trunk pathogens.</title>
        <authorList>
            <person name="Lawrence D.P."/>
            <person name="Travadon R."/>
            <person name="Rolshausen P.E."/>
            <person name="Baumgartner K."/>
        </authorList>
    </citation>
    <scope>NUCLEOTIDE SEQUENCE [LARGE SCALE GENOMIC DNA]</scope>
    <source>
        <strain evidence="16">UCRPC4</strain>
    </source>
</reference>
<dbReference type="InterPro" id="IPR011545">
    <property type="entry name" value="DEAD/DEAH_box_helicase_dom"/>
</dbReference>
<dbReference type="Pfam" id="PF00271">
    <property type="entry name" value="Helicase_C"/>
    <property type="match status" value="1"/>
</dbReference>
<dbReference type="InterPro" id="IPR001650">
    <property type="entry name" value="Helicase_C-like"/>
</dbReference>
<evidence type="ECO:0000259" key="15">
    <source>
        <dbReference type="PROSITE" id="PS51195"/>
    </source>
</evidence>
<comment type="caution">
    <text evidence="16">The sequence shown here is derived from an EMBL/GenBank/DDBJ whole genome shotgun (WGS) entry which is preliminary data.</text>
</comment>
<keyword evidence="7 11" id="KW-0694">RNA-binding</keyword>
<dbReference type="CDD" id="cd18787">
    <property type="entry name" value="SF2_C_DEAD"/>
    <property type="match status" value="1"/>
</dbReference>
<dbReference type="InterPro" id="IPR000629">
    <property type="entry name" value="RNA-helicase_DEAD-box_CS"/>
</dbReference>
<evidence type="ECO:0000259" key="13">
    <source>
        <dbReference type="PROSITE" id="PS51192"/>
    </source>
</evidence>
<dbReference type="PANTHER" id="PTHR24031">
    <property type="entry name" value="RNA HELICASE"/>
    <property type="match status" value="1"/>
</dbReference>
<keyword evidence="3 10" id="KW-0547">Nucleotide-binding</keyword>
<dbReference type="Pfam" id="PF00270">
    <property type="entry name" value="DEAD"/>
    <property type="match status" value="1"/>
</dbReference>
<dbReference type="PROSITE" id="PS00039">
    <property type="entry name" value="DEAD_ATP_HELICASE"/>
    <property type="match status" value="1"/>
</dbReference>
<dbReference type="GO" id="GO:0005524">
    <property type="term" value="F:ATP binding"/>
    <property type="evidence" value="ECO:0007669"/>
    <property type="project" value="UniProtKB-UniRule"/>
</dbReference>
<evidence type="ECO:0000256" key="2">
    <source>
        <dbReference type="ARBA" id="ARBA00022552"/>
    </source>
</evidence>
<keyword evidence="6 10" id="KW-0067">ATP-binding</keyword>
<comment type="domain">
    <text evidence="11">The Q motif is unique to and characteristic of the DEAD box family of RNA helicases and controls ATP binding and hydrolysis.</text>
</comment>
<evidence type="ECO:0000313" key="17">
    <source>
        <dbReference type="Proteomes" id="UP000053317"/>
    </source>
</evidence>
<comment type="catalytic activity">
    <reaction evidence="8 11">
        <text>ATP + H2O = ADP + phosphate + H(+)</text>
        <dbReference type="Rhea" id="RHEA:13065"/>
        <dbReference type="ChEBI" id="CHEBI:15377"/>
        <dbReference type="ChEBI" id="CHEBI:15378"/>
        <dbReference type="ChEBI" id="CHEBI:30616"/>
        <dbReference type="ChEBI" id="CHEBI:43474"/>
        <dbReference type="ChEBI" id="CHEBI:456216"/>
        <dbReference type="EC" id="3.6.4.13"/>
    </reaction>
</comment>
<dbReference type="EMBL" id="LCWF01000240">
    <property type="protein sequence ID" value="KKY14036.1"/>
    <property type="molecule type" value="Genomic_DNA"/>
</dbReference>
<dbReference type="InterPro" id="IPR014014">
    <property type="entry name" value="RNA_helicase_DEAD_Q_motif"/>
</dbReference>
<sequence length="730" mass="79748">MSIQGSKRKRNATSKPKKRQKVGEAPLQIVNEQDLAWTEVALPDQLEDAEGFYGLEEVDDVEVIRTETGNGVKFRTKASKSDPATSTSTPAPTDTSTQTVDEESEWSGFGDDSPLENDVPKKKQSRQRSGEETQQISKGILKKNHDNSTFSTPNKDSGFALLSEEMPDADIDVSAWGELGLSAEVLSGITNVGFSRPTSIQEACIPEILGGHDVIGKASTGSGKTLAYGIPILHNCLSIPSSPTALILSPTRELAHQISKHLSTLFEGVSDPPRIATVTGGLSIQKQERQLANANVVIATPGRMWEVIDNSHGLIDQMKKLRMLVVDEADRLLSEGHFQEVGKILEALDKEIIEEGDEVGKKTQPSARTKRQVLVFSATFHKGLQQRLAGKLKAGEMLNNQQSMEYLLKKLPFREKPKFIDVNPASQMVETLKEGVVECGAMEKDLYLYTILLQNSSKRTLVFTNSISATKRIASFLQNLKLPSHALHSSMEQKARLRSIERFTASAGSTLIATDVAARGLDIKGIGLIVHYHVPRTADMYVHRSGRTARAETTGKSILLCSPDETAGVTRLIAKVHSSSSESDGKSSRSSLVPVEIDRQLINRLSPRVKLSQKITDATLAKEKAATRDDWIHKAAEELGVDYDSDEFAADAARGTRGRGGGKDRIKNSKNVLSKAEISDMRAQLKDLLSKRVNMGVSEKYLAGGGLDVNQLLMEKDNGQFLGRVDAINF</sequence>
<evidence type="ECO:0000256" key="12">
    <source>
        <dbReference type="SAM" id="MobiDB-lite"/>
    </source>
</evidence>
<name>A0A0G2DV30_PHACM</name>
<evidence type="ECO:0000256" key="9">
    <source>
        <dbReference type="PROSITE-ProRule" id="PRU00552"/>
    </source>
</evidence>
<evidence type="ECO:0000313" key="16">
    <source>
        <dbReference type="EMBL" id="KKY14036.1"/>
    </source>
</evidence>
<dbReference type="GO" id="GO:0006364">
    <property type="term" value="P:rRNA processing"/>
    <property type="evidence" value="ECO:0007669"/>
    <property type="project" value="UniProtKB-KW"/>
</dbReference>
<dbReference type="PROSITE" id="PS51192">
    <property type="entry name" value="HELICASE_ATP_BIND_1"/>
    <property type="match status" value="1"/>
</dbReference>